<reference evidence="4 5" key="1">
    <citation type="submission" date="2018-05" db="EMBL/GenBank/DDBJ databases">
        <title>Description of Sphingomonas pokkalii sp nov, isolated from the rhizosphere of saline tolerant pokkali rice and its draft genome analysis.</title>
        <authorList>
            <person name="Menon R."/>
            <person name="Kumari S."/>
            <person name="Rameshkumar N."/>
        </authorList>
    </citation>
    <scope>NUCLEOTIDE SEQUENCE [LARGE SCALE GENOMIC DNA]</scope>
    <source>
        <strain evidence="4 5">L3B27</strain>
    </source>
</reference>
<feature type="compositionally biased region" description="Basic residues" evidence="1">
    <location>
        <begin position="702"/>
        <end position="711"/>
    </location>
</feature>
<comment type="caution">
    <text evidence="4">The sequence shown here is derived from an EMBL/GenBank/DDBJ whole genome shotgun (WGS) entry which is preliminary data.</text>
</comment>
<dbReference type="InterPro" id="IPR052894">
    <property type="entry name" value="AsmA-related"/>
</dbReference>
<dbReference type="InterPro" id="IPR007844">
    <property type="entry name" value="AsmA"/>
</dbReference>
<dbReference type="AlphaFoldDB" id="A0A2U0SBB1"/>
<dbReference type="EMBL" id="QENQ01000001">
    <property type="protein sequence ID" value="PVX28663.1"/>
    <property type="molecule type" value="Genomic_DNA"/>
</dbReference>
<sequence>MADPDAPLLVADPAPPPRRPLRAMGTPLAATIALFTSLIGLVVLAWAVLLVTKGRFLKSTFESIASGSTHRKVQVAGDFQLYFAPFNLKFVAEGLRVENPDWAGTSPFFTAKRIDARIATFSLLARQKRFQWLGLTDGRIDLQWDRDGKQNTWTFGSGGGQPLTMPRIQRARITGTQIRYLDPRHLLDAAIRVDTVAAEDNRFADAIRFDGNGTARGARFTLAGALLSSNKTLAGGENRLRLHAEGVRSRVDIAGTLPGATVLEGAKLHMDLRGRNLADMFMVAGIAVPDTRSYRLTSVVTKARDEWRFTGMKGRFGDSDLAGKFTVKLSQPRMLVAADLFTQVLDIVDAGPFIGYNPDALAAQGAQAAVTQVSGTPRLLPDAPLRVDALKNFDARLQWQIRSVRAPNLPVSNIELGLDLNDRLLTLSPLNFSLARGTVTSDIRIDARRTPVFTTYDIRLSPTPMGVLLAGFGADQAGTTGVLKARIQMEGTGNSVRESLASANGRIAVILPKGAFWTRNTELAEFDIGTFVQKMFERKLKEPVQINCGLIGFTVRDGVAAADPILIDTQKNVMLGRGGFSFRNETIDLAFRADSKRFSLFSGQSPVGIGGTFATPSITILSPELLARAGGGLGLGLVASPIAGVLTFVDFGDAKAADCGPVLAGANAASQYDRKGRPRDDVGRGTTAKSESGKSSTGEAKRQRKKFLGIF</sequence>
<dbReference type="Proteomes" id="UP000245890">
    <property type="component" value="Unassembled WGS sequence"/>
</dbReference>
<feature type="compositionally biased region" description="Polar residues" evidence="1">
    <location>
        <begin position="687"/>
        <end position="698"/>
    </location>
</feature>
<organism evidence="4 5">
    <name type="scientific">Sphingomonas pokkalii</name>
    <dbReference type="NCBI Taxonomy" id="2175090"/>
    <lineage>
        <taxon>Bacteria</taxon>
        <taxon>Pseudomonadati</taxon>
        <taxon>Pseudomonadota</taxon>
        <taxon>Alphaproteobacteria</taxon>
        <taxon>Sphingomonadales</taxon>
        <taxon>Sphingomonadaceae</taxon>
        <taxon>Sphingomonas</taxon>
    </lineage>
</organism>
<dbReference type="PANTHER" id="PTHR30441:SF9">
    <property type="entry name" value="ASMA FAMILY PROTEIN YHJG"/>
    <property type="match status" value="1"/>
</dbReference>
<name>A0A2U0SBB1_9SPHN</name>
<feature type="domain" description="AsmA" evidence="3">
    <location>
        <begin position="219"/>
        <end position="516"/>
    </location>
</feature>
<accession>A0A2U0SBB1</accession>
<feature type="region of interest" description="Disordered" evidence="1">
    <location>
        <begin position="670"/>
        <end position="711"/>
    </location>
</feature>
<evidence type="ECO:0000259" key="3">
    <source>
        <dbReference type="Pfam" id="PF05170"/>
    </source>
</evidence>
<keyword evidence="2" id="KW-1133">Transmembrane helix</keyword>
<dbReference type="Pfam" id="PF05170">
    <property type="entry name" value="AsmA"/>
    <property type="match status" value="2"/>
</dbReference>
<feature type="domain" description="AsmA" evidence="3">
    <location>
        <begin position="28"/>
        <end position="151"/>
    </location>
</feature>
<proteinExistence type="predicted"/>
<dbReference type="GO" id="GO:0005886">
    <property type="term" value="C:plasma membrane"/>
    <property type="evidence" value="ECO:0007669"/>
    <property type="project" value="TreeGrafter"/>
</dbReference>
<dbReference type="PANTHER" id="PTHR30441">
    <property type="entry name" value="DUF748 DOMAIN-CONTAINING PROTEIN"/>
    <property type="match status" value="1"/>
</dbReference>
<gene>
    <name evidence="4" type="ORF">DD559_04380</name>
</gene>
<evidence type="ECO:0000313" key="5">
    <source>
        <dbReference type="Proteomes" id="UP000245890"/>
    </source>
</evidence>
<keyword evidence="2" id="KW-0472">Membrane</keyword>
<keyword evidence="5" id="KW-1185">Reference proteome</keyword>
<evidence type="ECO:0000313" key="4">
    <source>
        <dbReference type="EMBL" id="PVX28663.1"/>
    </source>
</evidence>
<keyword evidence="2" id="KW-0812">Transmembrane</keyword>
<feature type="compositionally biased region" description="Basic and acidic residues" evidence="1">
    <location>
        <begin position="672"/>
        <end position="683"/>
    </location>
</feature>
<feature type="transmembrane region" description="Helical" evidence="2">
    <location>
        <begin position="28"/>
        <end position="51"/>
    </location>
</feature>
<evidence type="ECO:0000256" key="1">
    <source>
        <dbReference type="SAM" id="MobiDB-lite"/>
    </source>
</evidence>
<dbReference type="RefSeq" id="WP_116468111.1">
    <property type="nucleotide sequence ID" value="NZ_QENQ01000001.1"/>
</dbReference>
<dbReference type="GO" id="GO:0090313">
    <property type="term" value="P:regulation of protein targeting to membrane"/>
    <property type="evidence" value="ECO:0007669"/>
    <property type="project" value="TreeGrafter"/>
</dbReference>
<dbReference type="OrthoDB" id="5749006at2"/>
<evidence type="ECO:0000256" key="2">
    <source>
        <dbReference type="SAM" id="Phobius"/>
    </source>
</evidence>
<protein>
    <submittedName>
        <fullName evidence="4">AsmA family protein</fullName>
    </submittedName>
</protein>